<feature type="region of interest" description="Disordered" evidence="1">
    <location>
        <begin position="39"/>
        <end position="99"/>
    </location>
</feature>
<organism evidence="2 3">
    <name type="scientific">Mycteria americana</name>
    <name type="common">Wood stork</name>
    <dbReference type="NCBI Taxonomy" id="33587"/>
    <lineage>
        <taxon>Eukaryota</taxon>
        <taxon>Metazoa</taxon>
        <taxon>Chordata</taxon>
        <taxon>Craniata</taxon>
        <taxon>Vertebrata</taxon>
        <taxon>Euteleostomi</taxon>
        <taxon>Archelosauria</taxon>
        <taxon>Archosauria</taxon>
        <taxon>Dinosauria</taxon>
        <taxon>Saurischia</taxon>
        <taxon>Theropoda</taxon>
        <taxon>Coelurosauria</taxon>
        <taxon>Aves</taxon>
        <taxon>Neognathae</taxon>
        <taxon>Neoaves</taxon>
        <taxon>Aequornithes</taxon>
        <taxon>Ciconiiformes</taxon>
        <taxon>Ciconiidae</taxon>
        <taxon>Mycteria</taxon>
    </lineage>
</organism>
<dbReference type="EMBL" id="JAUNZN010000002">
    <property type="protein sequence ID" value="KAK4825545.1"/>
    <property type="molecule type" value="Genomic_DNA"/>
</dbReference>
<evidence type="ECO:0000313" key="2">
    <source>
        <dbReference type="EMBL" id="KAK4825545.1"/>
    </source>
</evidence>
<keyword evidence="3" id="KW-1185">Reference proteome</keyword>
<dbReference type="Proteomes" id="UP001333110">
    <property type="component" value="Unassembled WGS sequence"/>
</dbReference>
<protein>
    <submittedName>
        <fullName evidence="2">Uncharacterized protein</fullName>
    </submittedName>
</protein>
<gene>
    <name evidence="2" type="ORF">QYF61_000122</name>
</gene>
<evidence type="ECO:0000256" key="1">
    <source>
        <dbReference type="SAM" id="MobiDB-lite"/>
    </source>
</evidence>
<feature type="compositionally biased region" description="Basic and acidic residues" evidence="1">
    <location>
        <begin position="47"/>
        <end position="56"/>
    </location>
</feature>
<evidence type="ECO:0000313" key="3">
    <source>
        <dbReference type="Proteomes" id="UP001333110"/>
    </source>
</evidence>
<reference evidence="2 3" key="1">
    <citation type="journal article" date="2023" name="J. Hered.">
        <title>Chromosome-level genome of the wood stork (Mycteria americana) provides insight into avian chromosome evolution.</title>
        <authorList>
            <person name="Flamio R. Jr."/>
            <person name="Ramstad K.M."/>
        </authorList>
    </citation>
    <scope>NUCLEOTIDE SEQUENCE [LARGE SCALE GENOMIC DNA]</scope>
    <source>
        <strain evidence="2">JAX WOST 10</strain>
    </source>
</reference>
<accession>A0AAN7S235</accession>
<proteinExistence type="predicted"/>
<comment type="caution">
    <text evidence="2">The sequence shown here is derived from an EMBL/GenBank/DDBJ whole genome shotgun (WGS) entry which is preliminary data.</text>
</comment>
<dbReference type="AlphaFoldDB" id="A0AAN7S235"/>
<name>A0AAN7S235_MYCAM</name>
<sequence>MCCLGTWLSGGPHSAGLTVGLDDREALFQPRRFHDSKCCLPHTGQKKTPDKKDGRRMSFQKPKGTIEYSDPDGVQQKESAASPAHACVRPTRVVSSTSEEEEAFTEKFLKINCKYITNDKPMEVNGGADIHLQSVEDPMLEQVYARRRL</sequence>